<evidence type="ECO:0000313" key="1">
    <source>
        <dbReference type="EMBL" id="AWU78231.1"/>
    </source>
</evidence>
<dbReference type="EMBL" id="CP028777">
    <property type="protein sequence ID" value="AWU78231.1"/>
    <property type="molecule type" value="Genomic_DNA"/>
</dbReference>
<dbReference type="Proteomes" id="UP000189274">
    <property type="component" value="Unassembled WGS sequence"/>
</dbReference>
<reference evidence="3" key="4">
    <citation type="submission" date="2017-01" db="EMBL/GenBank/DDBJ databases">
        <authorList>
            <person name="Mah S.A."/>
            <person name="Swanson W.J."/>
            <person name="Moy G.W."/>
            <person name="Vacquier V.D."/>
        </authorList>
    </citation>
    <scope>NUCLEOTIDE SEQUENCE [LARGE SCALE GENOMIC DNA]</scope>
    <source>
        <strain evidence="3">129</strain>
    </source>
</reference>
<protein>
    <submittedName>
        <fullName evidence="3">Processing of GAS1 and ALP protein 2</fullName>
    </submittedName>
</protein>
<evidence type="ECO:0000313" key="6">
    <source>
        <dbReference type="Proteomes" id="UP000189274"/>
    </source>
</evidence>
<reference evidence="6" key="3">
    <citation type="journal article" date="2017" name="Genome Announc.">
        <title>Genome sequences of Cyberlindnera fabianii 65, Pichia kudriavzevii 129, and Saccharomyces cerevisiae 131 isolated from fermented masau fruits in Zimbabwe.</title>
        <authorList>
            <person name="van Rijswijck I.M.H."/>
            <person name="Derks M.F.L."/>
            <person name="Abee T."/>
            <person name="de Ridder D."/>
            <person name="Smid E.J."/>
        </authorList>
    </citation>
    <scope>NUCLEOTIDE SEQUENCE [LARGE SCALE GENOMIC DNA]</scope>
    <source>
        <strain evidence="6">129</strain>
    </source>
</reference>
<dbReference type="eggNOG" id="ENOG502S88B">
    <property type="taxonomic scope" value="Eukaryota"/>
</dbReference>
<dbReference type="PANTHER" id="PTHR28199:SF1">
    <property type="entry name" value="PROCESSING OF GAS1 AND ALP PROTEIN 2"/>
    <property type="match status" value="1"/>
</dbReference>
<evidence type="ECO:0000313" key="7">
    <source>
        <dbReference type="Proteomes" id="UP000195871"/>
    </source>
</evidence>
<dbReference type="Proteomes" id="UP000195871">
    <property type="component" value="Unassembled WGS sequence"/>
</dbReference>
<name>A0A099P3Q2_PICKU</name>
<evidence type="ECO:0000313" key="2">
    <source>
        <dbReference type="EMBL" id="KGK39560.1"/>
    </source>
</evidence>
<dbReference type="STRING" id="4909.A0A099P3Q2"/>
<dbReference type="EMBL" id="MQVM01000001">
    <property type="protein sequence ID" value="ONH77663.1"/>
    <property type="molecule type" value="Genomic_DNA"/>
</dbReference>
<dbReference type="EMBL" id="NHMM01000004">
    <property type="protein sequence ID" value="OUT21970.1"/>
    <property type="molecule type" value="Genomic_DNA"/>
</dbReference>
<sequence>MDLVIGFAERIQTRVFGDLDAYKFIRLVIIIGGYIFLRNRVSDYLKQKQLKEQIIRDKQMREEKLINDPTGEIERAANEDLFAEHEGIGKSEKAWGWGKATRRKVAKQKALFEQEIERAAIEAQSKLQKGYDSDEEINEFLQD</sequence>
<accession>A0A099P3Q2</accession>
<dbReference type="InterPro" id="IPR011431">
    <property type="entry name" value="Trafficking_Pga2"/>
</dbReference>
<dbReference type="VEuPathDB" id="FungiDB:C5L36_0E02930"/>
<dbReference type="OrthoDB" id="4227028at2759"/>
<reference evidence="2" key="2">
    <citation type="submission" date="2014-08" db="EMBL/GenBank/DDBJ databases">
        <title>Exploiting Issatchenkia orientalis SD108 for Succinic Acid Production.</title>
        <authorList>
            <person name="Xiao H."/>
            <person name="Shao Z."/>
            <person name="Jiang Y."/>
            <person name="Dole S."/>
            <person name="Zhao H."/>
        </authorList>
    </citation>
    <scope>NUCLEOTIDE SEQUENCE [LARGE SCALE GENOMIC DNA]</scope>
    <source>
        <strain evidence="2">SD108</strain>
    </source>
</reference>
<dbReference type="HOGENOM" id="CLU_150165_0_0_1"/>
<dbReference type="Pfam" id="PF07543">
    <property type="entry name" value="PGA2"/>
    <property type="match status" value="1"/>
</dbReference>
<dbReference type="GO" id="GO:0015031">
    <property type="term" value="P:protein transport"/>
    <property type="evidence" value="ECO:0007669"/>
    <property type="project" value="EnsemblFungi"/>
</dbReference>
<dbReference type="EMBL" id="JQFK01000008">
    <property type="protein sequence ID" value="KGK39560.1"/>
    <property type="molecule type" value="Genomic_DNA"/>
</dbReference>
<reference evidence="1 8" key="6">
    <citation type="submission" date="2018-06" db="EMBL/GenBank/DDBJ databases">
        <title>Population genomics shows no distinction between pathogenic Candida krusei and environmental Pichia kudriavzevii: One species, four names.</title>
        <authorList>
            <person name="Douglass A.P."/>
            <person name="Offei B."/>
            <person name="Braun-Galleani S."/>
            <person name="Coughlan A.Y."/>
            <person name="Martos A."/>
            <person name="Ortiz-Merino R.A."/>
            <person name="Byrne K.P."/>
            <person name="Wolfe K.H."/>
        </authorList>
    </citation>
    <scope>NUCLEOTIDE SEQUENCE [LARGE SCALE GENOMIC DNA]</scope>
    <source>
        <strain evidence="1 8">CBS573</strain>
    </source>
</reference>
<evidence type="ECO:0000313" key="8">
    <source>
        <dbReference type="Proteomes" id="UP000249293"/>
    </source>
</evidence>
<reference evidence="5" key="1">
    <citation type="journal article" date="2014" name="Microb. Cell Fact.">
        <title>Exploiting Issatchenkia orientalis SD108 for succinic acid production.</title>
        <authorList>
            <person name="Xiao H."/>
            <person name="Shao Z."/>
            <person name="Jiang Y."/>
            <person name="Dole S."/>
            <person name="Zhao H."/>
        </authorList>
    </citation>
    <scope>NUCLEOTIDE SEQUENCE [LARGE SCALE GENOMIC DNA]</scope>
    <source>
        <strain evidence="5">SD108</strain>
    </source>
</reference>
<evidence type="ECO:0000313" key="4">
    <source>
        <dbReference type="EMBL" id="OUT21970.1"/>
    </source>
</evidence>
<organism evidence="2 5">
    <name type="scientific">Pichia kudriavzevii</name>
    <name type="common">Yeast</name>
    <name type="synonym">Issatchenkia orientalis</name>
    <dbReference type="NCBI Taxonomy" id="4909"/>
    <lineage>
        <taxon>Eukaryota</taxon>
        <taxon>Fungi</taxon>
        <taxon>Dikarya</taxon>
        <taxon>Ascomycota</taxon>
        <taxon>Saccharomycotina</taxon>
        <taxon>Pichiomycetes</taxon>
        <taxon>Pichiales</taxon>
        <taxon>Pichiaceae</taxon>
        <taxon>Pichia</taxon>
    </lineage>
</organism>
<gene>
    <name evidence="3" type="ORF">BOH78_0087</name>
    <name evidence="1" type="ORF">C5L36_0E02930</name>
    <name evidence="4" type="ORF">CAS74_002954</name>
    <name evidence="2" type="ORF">JL09_g1277</name>
</gene>
<reference evidence="4 7" key="5">
    <citation type="submission" date="2017-05" db="EMBL/GenBank/DDBJ databases">
        <title>The Genome Sequence of Candida krusei Ckrusei653.</title>
        <authorList>
            <person name="Cuomo C."/>
            <person name="Forche A."/>
            <person name="Young S."/>
            <person name="Abouelleil A."/>
            <person name="Cao P."/>
            <person name="Chapman S."/>
            <person name="Cusick C."/>
            <person name="Shea T."/>
            <person name="Nusbaum C."/>
            <person name="Birren B."/>
        </authorList>
    </citation>
    <scope>NUCLEOTIDE SEQUENCE [LARGE SCALE GENOMIC DNA]</scope>
    <source>
        <strain evidence="4 7">Ckrusei653</strain>
    </source>
</reference>
<dbReference type="Proteomes" id="UP000249293">
    <property type="component" value="Chromosome 5"/>
</dbReference>
<dbReference type="Proteomes" id="UP000029867">
    <property type="component" value="Unassembled WGS sequence"/>
</dbReference>
<proteinExistence type="predicted"/>
<evidence type="ECO:0000313" key="5">
    <source>
        <dbReference type="Proteomes" id="UP000029867"/>
    </source>
</evidence>
<evidence type="ECO:0000313" key="3">
    <source>
        <dbReference type="EMBL" id="ONH77663.1"/>
    </source>
</evidence>
<dbReference type="PANTHER" id="PTHR28199">
    <property type="entry name" value="PROCESSING OF GAS1 AND ALP PROTEIN 2"/>
    <property type="match status" value="1"/>
</dbReference>
<keyword evidence="8" id="KW-1185">Reference proteome</keyword>
<dbReference type="AlphaFoldDB" id="A0A099P3Q2"/>